<dbReference type="OrthoDB" id="9775794at2"/>
<name>A0A6S6Y235_9PROT</name>
<dbReference type="InterPro" id="IPR029045">
    <property type="entry name" value="ClpP/crotonase-like_dom_sf"/>
</dbReference>
<reference evidence="2 3" key="1">
    <citation type="submission" date="2020-03" db="EMBL/GenBank/DDBJ databases">
        <authorList>
            <consortium name="Genoscope - CEA"/>
            <person name="William W."/>
        </authorList>
    </citation>
    <scope>NUCLEOTIDE SEQUENCE [LARGE SCALE GENOMIC DNA]</scope>
    <source>
        <strain evidence="3">DSM 16959</strain>
    </source>
</reference>
<evidence type="ECO:0000313" key="2">
    <source>
        <dbReference type="EMBL" id="CAB1369266.1"/>
    </source>
</evidence>
<dbReference type="PANTHER" id="PTHR43802:SF1">
    <property type="entry name" value="IP11341P-RELATED"/>
    <property type="match status" value="1"/>
</dbReference>
<dbReference type="Pfam" id="PF00378">
    <property type="entry name" value="ECH_1"/>
    <property type="match status" value="1"/>
</dbReference>
<dbReference type="InterPro" id="IPR001753">
    <property type="entry name" value="Enoyl-CoA_hydra/iso"/>
</dbReference>
<evidence type="ECO:0000256" key="1">
    <source>
        <dbReference type="ARBA" id="ARBA00005254"/>
    </source>
</evidence>
<dbReference type="PANTHER" id="PTHR43802">
    <property type="entry name" value="ENOYL-COA HYDRATASE"/>
    <property type="match status" value="1"/>
</dbReference>
<dbReference type="EMBL" id="LR778301">
    <property type="protein sequence ID" value="CAB1369266.1"/>
    <property type="molecule type" value="Genomic_DNA"/>
</dbReference>
<accession>A0A6S6Y235</accession>
<dbReference type="CDD" id="cd06558">
    <property type="entry name" value="crotonase-like"/>
    <property type="match status" value="1"/>
</dbReference>
<gene>
    <name evidence="2" type="ORF">DENOEST_2101</name>
</gene>
<protein>
    <recommendedName>
        <fullName evidence="4">Enoyl-CoA hydratase/isomerase family protein</fullName>
    </recommendedName>
</protein>
<evidence type="ECO:0008006" key="4">
    <source>
        <dbReference type="Google" id="ProtNLM"/>
    </source>
</evidence>
<dbReference type="AlphaFoldDB" id="A0A6S6Y235"/>
<organism evidence="2 3">
    <name type="scientific">Denitratisoma oestradiolicum</name>
    <dbReference type="NCBI Taxonomy" id="311182"/>
    <lineage>
        <taxon>Bacteria</taxon>
        <taxon>Pseudomonadati</taxon>
        <taxon>Pseudomonadota</taxon>
        <taxon>Betaproteobacteria</taxon>
        <taxon>Nitrosomonadales</taxon>
        <taxon>Sterolibacteriaceae</taxon>
        <taxon>Denitratisoma</taxon>
    </lineage>
</organism>
<keyword evidence="3" id="KW-1185">Reference proteome</keyword>
<dbReference type="Gene3D" id="3.90.226.10">
    <property type="entry name" value="2-enoyl-CoA Hydratase, Chain A, domain 1"/>
    <property type="match status" value="1"/>
</dbReference>
<dbReference type="GO" id="GO:0003824">
    <property type="term" value="F:catalytic activity"/>
    <property type="evidence" value="ECO:0007669"/>
    <property type="project" value="UniProtKB-ARBA"/>
</dbReference>
<evidence type="ECO:0000313" key="3">
    <source>
        <dbReference type="Proteomes" id="UP000515733"/>
    </source>
</evidence>
<dbReference type="Proteomes" id="UP000515733">
    <property type="component" value="Chromosome"/>
</dbReference>
<dbReference type="SUPFAM" id="SSF52096">
    <property type="entry name" value="ClpP/crotonase"/>
    <property type="match status" value="1"/>
</dbReference>
<comment type="similarity">
    <text evidence="1">Belongs to the enoyl-CoA hydratase/isomerase family.</text>
</comment>
<sequence length="335" mass="36136">MTSPVPILSPDELLDAFATPWGLDAYSHAVGHACLLLDLSRPLAAGREEDAVRALMGLPCPTLGLGALPQVPQPHGLLAALDVVLINQDELPGMLRNIQAHPLAAATLVQLLRHNSRASIEDGLLAESLAYAMLQGSQEFRHFLAGRGTPIRNDDEYPLLITRLGNILDITLNRPEKRNAYSAAMRDALYEALSFLAADSSLERAEVRGEGGCFCIGGDLEEFGLSTDTAQAHLIRMSRPVGLMISQLADRIEFHVHRACIGSGIELPAFAKRVTATADTFFQLPEITMGLIPGAGGTVSILRRIGRQRMAQWALSARRIKAATALEWGLIDAVV</sequence>
<proteinExistence type="inferred from homology"/>
<dbReference type="KEGG" id="doe:DENOEST_2101"/>